<accession>A0A177TF68</accession>
<feature type="region of interest" description="Disordered" evidence="1">
    <location>
        <begin position="104"/>
        <end position="141"/>
    </location>
</feature>
<protein>
    <submittedName>
        <fullName evidence="2">Uncharacterized protein</fullName>
    </submittedName>
</protein>
<evidence type="ECO:0000256" key="1">
    <source>
        <dbReference type="SAM" id="MobiDB-lite"/>
    </source>
</evidence>
<feature type="region of interest" description="Disordered" evidence="1">
    <location>
        <begin position="30"/>
        <end position="61"/>
    </location>
</feature>
<gene>
    <name evidence="2" type="ORF">A4X13_0g4148</name>
</gene>
<dbReference type="AlphaFoldDB" id="A0A177TF68"/>
<comment type="caution">
    <text evidence="2">The sequence shown here is derived from an EMBL/GenBank/DDBJ whole genome shotgun (WGS) entry which is preliminary data.</text>
</comment>
<evidence type="ECO:0000313" key="3">
    <source>
        <dbReference type="Proteomes" id="UP000077521"/>
    </source>
</evidence>
<name>A0A177TF68_9BASI</name>
<reference evidence="2" key="1">
    <citation type="submission" date="2016-04" db="EMBL/GenBank/DDBJ databases">
        <authorList>
            <person name="Nguyen H.D."/>
            <person name="Samba Siva P."/>
            <person name="Cullis J."/>
            <person name="Levesque C.A."/>
            <person name="Hambleton S."/>
        </authorList>
    </citation>
    <scope>NUCLEOTIDE SEQUENCE</scope>
    <source>
        <strain evidence="2">DAOMC 236416</strain>
    </source>
</reference>
<proteinExistence type="predicted"/>
<keyword evidence="3" id="KW-1185">Reference proteome</keyword>
<feature type="compositionally biased region" description="Basic and acidic residues" evidence="1">
    <location>
        <begin position="109"/>
        <end position="119"/>
    </location>
</feature>
<sequence length="141" mass="15922">MLSYSTLSRPQAREVFEHWPELRTIMFEAERDEARQKPKKVEAAAKEPTAELEEHVKEPDRRMTAKCKELFLLKSIALNPKEPRSAEGTLDVIPQVLETFRISASTHEAPSERASRTLEGDVGSGPSSSVEPPISTPKRRR</sequence>
<dbReference type="Proteomes" id="UP000077521">
    <property type="component" value="Unassembled WGS sequence"/>
</dbReference>
<organism evidence="2 3">
    <name type="scientific">Tilletia indica</name>
    <dbReference type="NCBI Taxonomy" id="43049"/>
    <lineage>
        <taxon>Eukaryota</taxon>
        <taxon>Fungi</taxon>
        <taxon>Dikarya</taxon>
        <taxon>Basidiomycota</taxon>
        <taxon>Ustilaginomycotina</taxon>
        <taxon>Exobasidiomycetes</taxon>
        <taxon>Tilletiales</taxon>
        <taxon>Tilletiaceae</taxon>
        <taxon>Tilletia</taxon>
    </lineage>
</organism>
<dbReference type="EMBL" id="LWDF02000262">
    <property type="protein sequence ID" value="KAE8251129.1"/>
    <property type="molecule type" value="Genomic_DNA"/>
</dbReference>
<evidence type="ECO:0000313" key="2">
    <source>
        <dbReference type="EMBL" id="KAE8251129.1"/>
    </source>
</evidence>
<feature type="compositionally biased region" description="Low complexity" evidence="1">
    <location>
        <begin position="120"/>
        <end position="133"/>
    </location>
</feature>
<reference evidence="2" key="2">
    <citation type="journal article" date="2019" name="IMA Fungus">
        <title>Genome sequencing and comparison of five Tilletia species to identify candidate genes for the detection of regulated species infecting wheat.</title>
        <authorList>
            <person name="Nguyen H.D.T."/>
            <person name="Sultana T."/>
            <person name="Kesanakurti P."/>
            <person name="Hambleton S."/>
        </authorList>
    </citation>
    <scope>NUCLEOTIDE SEQUENCE</scope>
    <source>
        <strain evidence="2">DAOMC 236416</strain>
    </source>
</reference>